<dbReference type="InterPro" id="IPR056865">
    <property type="entry name" value="CCTL2_WNK"/>
</dbReference>
<dbReference type="InterPro" id="IPR011009">
    <property type="entry name" value="Kinase-like_dom_sf"/>
</dbReference>
<evidence type="ECO:0000256" key="6">
    <source>
        <dbReference type="ARBA" id="ARBA00022553"/>
    </source>
</evidence>
<dbReference type="InterPro" id="IPR000719">
    <property type="entry name" value="Prot_kinase_dom"/>
</dbReference>
<evidence type="ECO:0000256" key="8">
    <source>
        <dbReference type="ARBA" id="ARBA00022741"/>
    </source>
</evidence>
<accession>A0A8C3SSD6</accession>
<keyword evidence="7" id="KW-0808">Transferase</keyword>
<evidence type="ECO:0000256" key="5">
    <source>
        <dbReference type="ARBA" id="ARBA00022527"/>
    </source>
</evidence>
<evidence type="ECO:0000256" key="9">
    <source>
        <dbReference type="ARBA" id="ARBA00022777"/>
    </source>
</evidence>
<feature type="compositionally biased region" description="Polar residues" evidence="13">
    <location>
        <begin position="1961"/>
        <end position="1970"/>
    </location>
</feature>
<dbReference type="SUPFAM" id="SSF56112">
    <property type="entry name" value="Protein kinase-like (PK-like)"/>
    <property type="match status" value="1"/>
</dbReference>
<dbReference type="FunFam" id="3.30.200.20:FF:000494">
    <property type="entry name" value="serine/threonine-protein kinase WNK2 isoform X2"/>
    <property type="match status" value="1"/>
</dbReference>
<keyword evidence="4" id="KW-0963">Cytoplasm</keyword>
<evidence type="ECO:0000256" key="10">
    <source>
        <dbReference type="ARBA" id="ARBA00022840"/>
    </source>
</evidence>
<sequence length="2072" mass="227172">GGGGSGRKGVRAWGGSWFPQGRTAAVPERGPAPAPPPRGPAAREPRACHLRFLRRSVVDSDQEEPPLELSAAEPRRIVLLSKTRRIIAERAKERHGEAELQPAAAEPKGEPKGAAPGGPTAAEEQKELGRDEPEEEEEADMKAVSTSPDGRFLKFDIELGRGSFKTVYKGLDTETWVEVAWCELQDRKLTKVERQRFKEEAEMLKGLQHPNIVRFYDFWESCVKGKKCIVLVTELMTSGTLKTYLKRFKVMKPKVLRSWCRQILKGLLFLHTRTPPIIHRDLKCDNIFITGPTGSVKIGDLGLATLKRASFAKSVIGTPEFMAPEMYEEHYDESVDVYAFGMCMLEMATSEYPYSECQNAAQIYRKVTCGVKPASFEKVTDPEIKEIIGECICKNKEERYEIKDLLSHAFFAEDTGVRVELAEEDHGRKSSIALRLWVEDPKKLKGKPKDNGAIEFTFDLEKETPDDVAQEMVDSGFFHESDVKIVAKSIRDRVALIQWRRERIWPMIQSEDHQVSECLEKLKVPQAQQVQVTYLSHTGQQTLTELEEPEADQHLFQHNLPTSVTSVASDSTFDSGQGSTVYSDSQSSQQSVIYSSLPDSIPPAIQRVYSPPLNESQALPQSLQQLGHYQQPSVVSLIFFQQSPLQQVLASQPVCPLQPAAHLLPQYPTQTSQVAATSTQLTPLQISTVQQLPHVPPSQIPQLPVIPAVTPLAGLDNLPPSLSDLPAANAPPIPAPSQYFTPAVIIPSLPMNPALPLASNPPALSMQAVNLPHTTVASLVLPCQTIVPNMSAATIPLLAVAPPGVSALPTHHAISHLSQQQMYQPTFQQIIQSDAPSPRHTQNIQAVSQQQLPPLPQSLQPSIIHPSEQTMSASGVGNQVILLTHEHLKQRIIGRPQYGLEIGAQMPVIPMQPSIVMPPPLQLQPEILPPCLGPESLSQLHGNLAAASATVPIDHCLPLQPTGLLQLQPDLSQPLGQQAPCSAIQSVTDYMNPDVASGKEMSDSFEGVVGSGKQEGKPSKKHKKSTRIRSRQEKSSKPKLTILNVCNTGDKMVECQLETHNHKMVTFKFDLDGDAPEEIATYMVEKEFILQTEKETFIEQMKDIIDKAEDMLSEDTEGERSSDQGTSPQQDASRLEMNEENRQSQVKTPMYQQNVLHTGKRWFIICPVVENPTEEIPEFSPAVTLVFLLLIDPEQSDDQQMSSAVTDTPSVLFCHQLPSQASVYDSPCGTPAPLAQVPAAVSSAVLQTKAEILAATLPGTAPYVPEQFVANVGQPEYPQLHLVMPSQPDTSAHNAPAPQILHVSEASQPGVMQHSVVNQLLPGGVVSEPLNLTGSQLQSPPQLPAAVSQQHIMLTQSQPVTCAGPGIGVLQPPCAVESDGEGPPRVDFADNTIKSLDEKLRNLLYQECVPTSSASAGTPDNFVLLEQGESELASLPPFNEELIPTLGLDLREPGLNVPNTCQEANAAQVQFVSLVPSEMPPYPRSSVSSHKDRPCKASVAPASSTIPEQMETSKRNEEAKIKTSSAPTDNLIQTSTTDREINNLQRNDFVDPGSYGKQSDMHDNNTPAKTIGRFSVISTHDELTLTSPHCLRYSAPPDVYLDELPSSPDLTTSVRRVQTASFLDVLSDHGSSDSGDEFLRRKSVAVQPSPQSSSAANDITKKSASLLQRSGKTSSPGPDSPNGQGTKIPTINITSFHSQSSYMSSDNDSEFEDADMKKELQNLREKHMKEITELQTQQKNEIEALYVRLGKPLPPNVGFLHSAPPSGRRRKTSKNKLKAGKLLNPLVQQLKTAPSNTSRSHWFKTLYPTTAVTSSASATFGNSVQTQQPCSVKASLSSDICSGLATEGGNAHGSSGQGWTVFHQTSERVTYKSSSKPRTRFLSGPVSLSIWSTLKRLCLGKDHSSRSSTNSLVTCPEPLPPPTLQVQVQANNSNNKKGTFTDDLHKLVDQWTSKTVGAAQSKPSLNQLKQNQKRQDMEPKANPMQAQNETCGVSVTPHISPTILPGLQCRLLDLKIPCPVIFCLVSFFRRLKIESRRNKIAIKMRVGETLWQLYSDLFNQNNSTLMGKHWFF</sequence>
<protein>
    <recommendedName>
        <fullName evidence="3">non-specific serine/threonine protein kinase</fullName>
        <ecNumber evidence="3">2.7.11.1</ecNumber>
    </recommendedName>
</protein>
<organism evidence="15 16">
    <name type="scientific">Chelydra serpentina</name>
    <name type="common">Snapping turtle</name>
    <name type="synonym">Testudo serpentina</name>
    <dbReference type="NCBI Taxonomy" id="8475"/>
    <lineage>
        <taxon>Eukaryota</taxon>
        <taxon>Metazoa</taxon>
        <taxon>Chordata</taxon>
        <taxon>Craniata</taxon>
        <taxon>Vertebrata</taxon>
        <taxon>Euteleostomi</taxon>
        <taxon>Archelosauria</taxon>
        <taxon>Testudinata</taxon>
        <taxon>Testudines</taxon>
        <taxon>Cryptodira</taxon>
        <taxon>Durocryptodira</taxon>
        <taxon>Americhelydia</taxon>
        <taxon>Chelydroidea</taxon>
        <taxon>Chelydridae</taxon>
        <taxon>Chelydra</taxon>
    </lineage>
</organism>
<feature type="compositionally biased region" description="Low complexity" evidence="13">
    <location>
        <begin position="102"/>
        <end position="122"/>
    </location>
</feature>
<evidence type="ECO:0000256" key="7">
    <source>
        <dbReference type="ARBA" id="ARBA00022679"/>
    </source>
</evidence>
<keyword evidence="5" id="KW-0723">Serine/threonine-protein kinase</keyword>
<dbReference type="InterPro" id="IPR050588">
    <property type="entry name" value="WNK_Ser-Thr_kinase"/>
</dbReference>
<keyword evidence="16" id="KW-1185">Reference proteome</keyword>
<evidence type="ECO:0000313" key="15">
    <source>
        <dbReference type="Ensembl" id="ENSCSRP00000018031.1"/>
    </source>
</evidence>
<dbReference type="InterPro" id="IPR008271">
    <property type="entry name" value="Ser/Thr_kinase_AS"/>
</dbReference>
<reference evidence="15" key="2">
    <citation type="submission" date="2025-09" db="UniProtKB">
        <authorList>
            <consortium name="Ensembl"/>
        </authorList>
    </citation>
    <scope>IDENTIFICATION</scope>
</reference>
<feature type="region of interest" description="Disordered" evidence="13">
    <location>
        <begin position="90"/>
        <end position="146"/>
    </location>
</feature>
<feature type="compositionally biased region" description="Basic and acidic residues" evidence="13">
    <location>
        <begin position="1511"/>
        <end position="1521"/>
    </location>
</feature>
<keyword evidence="10" id="KW-0067">ATP-binding</keyword>
<dbReference type="FunFam" id="3.10.20.90:FF:000007">
    <property type="entry name" value="Serine/threonine-protein kinase WNK1 isoform 1"/>
    <property type="match status" value="1"/>
</dbReference>
<comment type="cofactor">
    <cofactor evidence="1">
        <name>Mg(2+)</name>
        <dbReference type="ChEBI" id="CHEBI:18420"/>
    </cofactor>
</comment>
<evidence type="ECO:0000256" key="1">
    <source>
        <dbReference type="ARBA" id="ARBA00001946"/>
    </source>
</evidence>
<evidence type="ECO:0000256" key="2">
    <source>
        <dbReference type="ARBA" id="ARBA00004496"/>
    </source>
</evidence>
<feature type="domain" description="Protein kinase" evidence="14">
    <location>
        <begin position="153"/>
        <end position="411"/>
    </location>
</feature>
<keyword evidence="9" id="KW-0418">Kinase</keyword>
<dbReference type="Gene3D" id="3.10.20.90">
    <property type="entry name" value="Phosphatidylinositol 3-kinase Catalytic Subunit, Chain A, domain 1"/>
    <property type="match status" value="2"/>
</dbReference>
<proteinExistence type="predicted"/>
<dbReference type="PROSITE" id="PS00108">
    <property type="entry name" value="PROTEIN_KINASE_ST"/>
    <property type="match status" value="1"/>
</dbReference>
<feature type="region of interest" description="Disordered" evidence="13">
    <location>
        <begin position="993"/>
        <end position="1037"/>
    </location>
</feature>
<feature type="compositionally biased region" description="Polar residues" evidence="13">
    <location>
        <begin position="1123"/>
        <end position="1132"/>
    </location>
</feature>
<feature type="region of interest" description="Disordered" evidence="13">
    <location>
        <begin position="1482"/>
        <end position="1530"/>
    </location>
</feature>
<evidence type="ECO:0000256" key="4">
    <source>
        <dbReference type="ARBA" id="ARBA00022490"/>
    </source>
</evidence>
<evidence type="ECO:0000256" key="13">
    <source>
        <dbReference type="SAM" id="MobiDB-lite"/>
    </source>
</evidence>
<dbReference type="PROSITE" id="PS50011">
    <property type="entry name" value="PROTEIN_KINASE_DOM"/>
    <property type="match status" value="1"/>
</dbReference>
<dbReference type="FunFam" id="3.10.20.90:FF:000012">
    <property type="entry name" value="Serine/threonine-protein kinase WNK1 isoform 2"/>
    <property type="match status" value="1"/>
</dbReference>
<dbReference type="Pfam" id="PF00069">
    <property type="entry name" value="Pkinase"/>
    <property type="match status" value="1"/>
</dbReference>
<dbReference type="Ensembl" id="ENSCSRT00000018867.1">
    <property type="protein sequence ID" value="ENSCSRP00000018031.1"/>
    <property type="gene ID" value="ENSCSRG00000013714.1"/>
</dbReference>
<dbReference type="EC" id="2.7.11.1" evidence="3"/>
<reference evidence="15" key="1">
    <citation type="submission" date="2025-08" db="UniProtKB">
        <authorList>
            <consortium name="Ensembl"/>
        </authorList>
    </citation>
    <scope>IDENTIFICATION</scope>
</reference>
<evidence type="ECO:0000256" key="3">
    <source>
        <dbReference type="ARBA" id="ARBA00012513"/>
    </source>
</evidence>
<dbReference type="SMART" id="SM00220">
    <property type="entry name" value="S_TKc"/>
    <property type="match status" value="1"/>
</dbReference>
<feature type="region of interest" description="Disordered" evidence="13">
    <location>
        <begin position="1"/>
        <end position="43"/>
    </location>
</feature>
<feature type="compositionally biased region" description="Low complexity" evidence="13">
    <location>
        <begin position="577"/>
        <end position="586"/>
    </location>
</feature>
<feature type="region of interest" description="Disordered" evidence="13">
    <location>
        <begin position="1956"/>
        <end position="1987"/>
    </location>
</feature>
<dbReference type="GO" id="GO:0004674">
    <property type="term" value="F:protein serine/threonine kinase activity"/>
    <property type="evidence" value="ECO:0007669"/>
    <property type="project" value="UniProtKB-KW"/>
</dbReference>
<feature type="compositionally biased region" description="Basic residues" evidence="13">
    <location>
        <begin position="1019"/>
        <end position="1029"/>
    </location>
</feature>
<evidence type="ECO:0000259" key="14">
    <source>
        <dbReference type="PROSITE" id="PS50011"/>
    </source>
</evidence>
<comment type="catalytic activity">
    <reaction evidence="12">
        <text>L-seryl-[protein] + ATP = O-phospho-L-seryl-[protein] + ADP + H(+)</text>
        <dbReference type="Rhea" id="RHEA:17989"/>
        <dbReference type="Rhea" id="RHEA-COMP:9863"/>
        <dbReference type="Rhea" id="RHEA-COMP:11604"/>
        <dbReference type="ChEBI" id="CHEBI:15378"/>
        <dbReference type="ChEBI" id="CHEBI:29999"/>
        <dbReference type="ChEBI" id="CHEBI:30616"/>
        <dbReference type="ChEBI" id="CHEBI:83421"/>
        <dbReference type="ChEBI" id="CHEBI:456216"/>
        <dbReference type="EC" id="2.7.11.1"/>
    </reaction>
</comment>
<dbReference type="PANTHER" id="PTHR13902">
    <property type="entry name" value="SERINE/THREONINE-PROTEIN KINASE WNK WITH NO LYSINE -RELATED"/>
    <property type="match status" value="1"/>
</dbReference>
<dbReference type="Gene3D" id="3.30.200.20">
    <property type="entry name" value="Phosphorylase Kinase, domain 1"/>
    <property type="match status" value="1"/>
</dbReference>
<evidence type="ECO:0000256" key="11">
    <source>
        <dbReference type="ARBA" id="ARBA00047899"/>
    </source>
</evidence>
<feature type="region of interest" description="Disordered" evidence="13">
    <location>
        <begin position="1112"/>
        <end position="1148"/>
    </location>
</feature>
<evidence type="ECO:0000256" key="12">
    <source>
        <dbReference type="ARBA" id="ARBA00048679"/>
    </source>
</evidence>
<feature type="compositionally biased region" description="Polar residues" evidence="13">
    <location>
        <begin position="567"/>
        <end position="576"/>
    </location>
</feature>
<dbReference type="FunFam" id="1.10.510.10:FF:000006">
    <property type="entry name" value="Serine/threonine-protein kinase WNK1 isoform 2"/>
    <property type="match status" value="1"/>
</dbReference>
<dbReference type="Pfam" id="PF24889">
    <property type="entry name" value="CCTL2_WNK"/>
    <property type="match status" value="1"/>
</dbReference>
<keyword evidence="8" id="KW-0547">Nucleotide-binding</keyword>
<dbReference type="Proteomes" id="UP000694403">
    <property type="component" value="Unplaced"/>
</dbReference>
<dbReference type="Gene3D" id="1.10.510.10">
    <property type="entry name" value="Transferase(Phosphotransferase) domain 1"/>
    <property type="match status" value="1"/>
</dbReference>
<dbReference type="InterPro" id="IPR024678">
    <property type="entry name" value="Kinase_OSR1/WNK_CCT"/>
</dbReference>
<dbReference type="Pfam" id="PF12202">
    <property type="entry name" value="OSR1_C"/>
    <property type="match status" value="1"/>
</dbReference>
<evidence type="ECO:0000313" key="16">
    <source>
        <dbReference type="Proteomes" id="UP000694403"/>
    </source>
</evidence>
<feature type="compositionally biased region" description="Pro residues" evidence="13">
    <location>
        <begin position="30"/>
        <end position="39"/>
    </location>
</feature>
<feature type="region of interest" description="Disordered" evidence="13">
    <location>
        <begin position="567"/>
        <end position="586"/>
    </location>
</feature>
<keyword evidence="6" id="KW-0597">Phosphoprotein</keyword>
<feature type="region of interest" description="Disordered" evidence="13">
    <location>
        <begin position="1665"/>
        <end position="1690"/>
    </location>
</feature>
<dbReference type="GO" id="GO:0005524">
    <property type="term" value="F:ATP binding"/>
    <property type="evidence" value="ECO:0007669"/>
    <property type="project" value="UniProtKB-KW"/>
</dbReference>
<dbReference type="GO" id="GO:0005737">
    <property type="term" value="C:cytoplasm"/>
    <property type="evidence" value="ECO:0007669"/>
    <property type="project" value="UniProtKB-SubCell"/>
</dbReference>
<feature type="compositionally biased region" description="Basic and acidic residues" evidence="13">
    <location>
        <begin position="1133"/>
        <end position="1142"/>
    </location>
</feature>
<name>A0A8C3SSD6_CHESE</name>
<comment type="catalytic activity">
    <reaction evidence="11">
        <text>L-threonyl-[protein] + ATP = O-phospho-L-threonyl-[protein] + ADP + H(+)</text>
        <dbReference type="Rhea" id="RHEA:46608"/>
        <dbReference type="Rhea" id="RHEA-COMP:11060"/>
        <dbReference type="Rhea" id="RHEA-COMP:11605"/>
        <dbReference type="ChEBI" id="CHEBI:15378"/>
        <dbReference type="ChEBI" id="CHEBI:30013"/>
        <dbReference type="ChEBI" id="CHEBI:30616"/>
        <dbReference type="ChEBI" id="CHEBI:61977"/>
        <dbReference type="ChEBI" id="CHEBI:456216"/>
        <dbReference type="EC" id="2.7.11.1"/>
    </reaction>
</comment>
<comment type="subcellular location">
    <subcellularLocation>
        <location evidence="2">Cytoplasm</location>
    </subcellularLocation>
</comment>